<dbReference type="SUPFAM" id="SSF56784">
    <property type="entry name" value="HAD-like"/>
    <property type="match status" value="1"/>
</dbReference>
<dbReference type="InterPro" id="IPR023198">
    <property type="entry name" value="PGP-like_dom2"/>
</dbReference>
<dbReference type="GO" id="GO:0008967">
    <property type="term" value="F:phosphoglycolate phosphatase activity"/>
    <property type="evidence" value="ECO:0007669"/>
    <property type="project" value="TreeGrafter"/>
</dbReference>
<dbReference type="PANTHER" id="PTHR43434:SF16">
    <property type="entry name" value="BLL8046 PROTEIN"/>
    <property type="match status" value="1"/>
</dbReference>
<dbReference type="SFLD" id="SFLDG01135">
    <property type="entry name" value="C1.5.6:_HAD__Beta-PGM__Phospha"/>
    <property type="match status" value="1"/>
</dbReference>
<dbReference type="PANTHER" id="PTHR43434">
    <property type="entry name" value="PHOSPHOGLYCOLATE PHOSPHATASE"/>
    <property type="match status" value="1"/>
</dbReference>
<organism evidence="1">
    <name type="scientific">uncultured Nocardioidaceae bacterium</name>
    <dbReference type="NCBI Taxonomy" id="253824"/>
    <lineage>
        <taxon>Bacteria</taxon>
        <taxon>Bacillati</taxon>
        <taxon>Actinomycetota</taxon>
        <taxon>Actinomycetes</taxon>
        <taxon>Propionibacteriales</taxon>
        <taxon>Nocardioidaceae</taxon>
        <taxon>environmental samples</taxon>
    </lineage>
</organism>
<dbReference type="InterPro" id="IPR006439">
    <property type="entry name" value="HAD-SF_hydro_IA"/>
</dbReference>
<dbReference type="AlphaFoldDB" id="A0A6J4MH46"/>
<sequence>MSSNPSGGGAAILFDIDGTLIDSTYHHALAWHRAFTRCDVAVPLWKVHRAIGMGGDKLVAHVAGDEVEKQHGDALREGWEEEYAEVLPEIRPLPGAAELVRRVAEQGYVVALASSGKKQFSEDAVKTLEIEDQVQVLTSADDAEQSKPEPDILASTLGRLDVTRAAFVGDTPYDVQAATRIGMRTVAVLTGGFSREELEGAGAAIVVKELTEVLDLAWDDLLQEPHTDQATDEDTDQDTDQ</sequence>
<dbReference type="InterPro" id="IPR023214">
    <property type="entry name" value="HAD_sf"/>
</dbReference>
<evidence type="ECO:0000313" key="1">
    <source>
        <dbReference type="EMBL" id="CAA9359445.1"/>
    </source>
</evidence>
<dbReference type="InterPro" id="IPR050155">
    <property type="entry name" value="HAD-like_hydrolase_sf"/>
</dbReference>
<dbReference type="Gene3D" id="1.10.150.240">
    <property type="entry name" value="Putative phosphatase, domain 2"/>
    <property type="match status" value="1"/>
</dbReference>
<dbReference type="InterPro" id="IPR036412">
    <property type="entry name" value="HAD-like_sf"/>
</dbReference>
<dbReference type="SFLD" id="SFLDG01129">
    <property type="entry name" value="C1.5:_HAD__Beta-PGM__Phosphata"/>
    <property type="match status" value="1"/>
</dbReference>
<dbReference type="GO" id="GO:0006281">
    <property type="term" value="P:DNA repair"/>
    <property type="evidence" value="ECO:0007669"/>
    <property type="project" value="TreeGrafter"/>
</dbReference>
<accession>A0A6J4MH46</accession>
<dbReference type="Gene3D" id="3.40.50.1000">
    <property type="entry name" value="HAD superfamily/HAD-like"/>
    <property type="match status" value="1"/>
</dbReference>
<evidence type="ECO:0008006" key="2">
    <source>
        <dbReference type="Google" id="ProtNLM"/>
    </source>
</evidence>
<gene>
    <name evidence="1" type="ORF">AVDCRST_MAG34-2342</name>
</gene>
<dbReference type="SFLD" id="SFLDS00003">
    <property type="entry name" value="Haloacid_Dehalogenase"/>
    <property type="match status" value="1"/>
</dbReference>
<dbReference type="GO" id="GO:0005829">
    <property type="term" value="C:cytosol"/>
    <property type="evidence" value="ECO:0007669"/>
    <property type="project" value="TreeGrafter"/>
</dbReference>
<reference evidence="1" key="1">
    <citation type="submission" date="2020-02" db="EMBL/GenBank/DDBJ databases">
        <authorList>
            <person name="Meier V. D."/>
        </authorList>
    </citation>
    <scope>NUCLEOTIDE SEQUENCE</scope>
    <source>
        <strain evidence="1">AVDCRST_MAG34</strain>
    </source>
</reference>
<name>A0A6J4MH46_9ACTN</name>
<dbReference type="EMBL" id="CADCUI010000063">
    <property type="protein sequence ID" value="CAA9359445.1"/>
    <property type="molecule type" value="Genomic_DNA"/>
</dbReference>
<dbReference type="PRINTS" id="PR00413">
    <property type="entry name" value="HADHALOGNASE"/>
</dbReference>
<dbReference type="NCBIfam" id="TIGR01549">
    <property type="entry name" value="HAD-SF-IA-v1"/>
    <property type="match status" value="1"/>
</dbReference>
<proteinExistence type="predicted"/>
<protein>
    <recommendedName>
        <fullName evidence="2">HAD family hydrolase</fullName>
    </recommendedName>
</protein>
<dbReference type="Pfam" id="PF13419">
    <property type="entry name" value="HAD_2"/>
    <property type="match status" value="1"/>
</dbReference>
<dbReference type="InterPro" id="IPR041492">
    <property type="entry name" value="HAD_2"/>
</dbReference>